<evidence type="ECO:0000313" key="8">
    <source>
        <dbReference type="EMBL" id="CCO47468.1"/>
    </source>
</evidence>
<feature type="transmembrane region" description="Helical" evidence="6">
    <location>
        <begin position="143"/>
        <end position="165"/>
    </location>
</feature>
<name>A0AAV2VSQ9_9VIBR</name>
<dbReference type="Pfam" id="PF04116">
    <property type="entry name" value="FA_hydroxylase"/>
    <property type="match status" value="1"/>
</dbReference>
<evidence type="ECO:0000259" key="7">
    <source>
        <dbReference type="Pfam" id="PF04116"/>
    </source>
</evidence>
<accession>A0AAV2VSQ9</accession>
<comment type="subcellular location">
    <subcellularLocation>
        <location evidence="1">Membrane</location>
    </subcellularLocation>
</comment>
<sequence length="344" mass="41028">MTKRTKEVVDEHGQVRDRRGEWRSGNPVFEEPVFVWPPKPKAFLKWFFGMPGYLFPWNLGYLIMTVIVMMYFTPELSRMETFATDWVVEILIRNIVLLFIVAGSLHLWLYSYKKQGRKFKYNGRWMAKNDSLFLFKDQVFDNMFWSIVSGCTIWTAYEVVLWWMYANSLLPYIDFQSNPVWFVLWLVLMPVWRLFHFYWIHRLIHWEPLYQRVHYLHHKNVNIGPWSGMAMHPVEHILYFSCMLIHLIVPSHPFHMLFNGIHTGVTPAQGHSGFDEIVLGDEMSVKNAQIMHYMHHRYHTVNFGESIIPLDKWFGSFHNGSPEAEEAFRQSKRKARESNEKSAT</sequence>
<keyword evidence="4 6" id="KW-0472">Membrane</keyword>
<keyword evidence="3 6" id="KW-1133">Transmembrane helix</keyword>
<dbReference type="Proteomes" id="UP000018211">
    <property type="component" value="Unassembled WGS sequence"/>
</dbReference>
<evidence type="ECO:0000313" key="9">
    <source>
        <dbReference type="Proteomes" id="UP000018211"/>
    </source>
</evidence>
<feature type="transmembrane region" description="Helical" evidence="6">
    <location>
        <begin position="53"/>
        <end position="72"/>
    </location>
</feature>
<evidence type="ECO:0000256" key="1">
    <source>
        <dbReference type="ARBA" id="ARBA00004370"/>
    </source>
</evidence>
<keyword evidence="2 6" id="KW-0812">Transmembrane</keyword>
<reference evidence="8 9" key="1">
    <citation type="journal article" date="2013" name="ISME J.">
        <title>Comparative genomics of pathogenic lineages of Vibrio nigripulchritudo identifies virulence-associated traits.</title>
        <authorList>
            <person name="Goudenege D."/>
            <person name="Labreuche Y."/>
            <person name="Krin E."/>
            <person name="Ansquer D."/>
            <person name="Mangenot S."/>
            <person name="Calteau A."/>
            <person name="Medigue C."/>
            <person name="Mazel D."/>
            <person name="Polz M.F."/>
            <person name="Le Roux F."/>
        </authorList>
    </citation>
    <scope>NUCLEOTIDE SEQUENCE [LARGE SCALE GENOMIC DNA]</scope>
    <source>
        <strain evidence="8 9">SOn1</strain>
    </source>
</reference>
<feature type="region of interest" description="Disordered" evidence="5">
    <location>
        <begin position="324"/>
        <end position="344"/>
    </location>
</feature>
<protein>
    <submittedName>
        <fullName evidence="8">Sterol desaturase</fullName>
    </submittedName>
</protein>
<dbReference type="InterPro" id="IPR006694">
    <property type="entry name" value="Fatty_acid_hydroxylase"/>
</dbReference>
<dbReference type="RefSeq" id="WP_022562115.1">
    <property type="nucleotide sequence ID" value="NZ_LK391965.1"/>
</dbReference>
<dbReference type="GO" id="GO:0005506">
    <property type="term" value="F:iron ion binding"/>
    <property type="evidence" value="ECO:0007669"/>
    <property type="project" value="InterPro"/>
</dbReference>
<dbReference type="GO" id="GO:0016020">
    <property type="term" value="C:membrane"/>
    <property type="evidence" value="ECO:0007669"/>
    <property type="project" value="UniProtKB-SubCell"/>
</dbReference>
<evidence type="ECO:0000256" key="6">
    <source>
        <dbReference type="SAM" id="Phobius"/>
    </source>
</evidence>
<dbReference type="GO" id="GO:0008610">
    <property type="term" value="P:lipid biosynthetic process"/>
    <property type="evidence" value="ECO:0007669"/>
    <property type="project" value="InterPro"/>
</dbReference>
<dbReference type="EMBL" id="CAOF01000120">
    <property type="protein sequence ID" value="CCO47468.1"/>
    <property type="molecule type" value="Genomic_DNA"/>
</dbReference>
<feature type="transmembrane region" description="Helical" evidence="6">
    <location>
        <begin position="180"/>
        <end position="200"/>
    </location>
</feature>
<gene>
    <name evidence="8" type="ORF">VIBNISOn1_30163</name>
</gene>
<dbReference type="GO" id="GO:0016491">
    <property type="term" value="F:oxidoreductase activity"/>
    <property type="evidence" value="ECO:0007669"/>
    <property type="project" value="InterPro"/>
</dbReference>
<dbReference type="InterPro" id="IPR050307">
    <property type="entry name" value="Sterol_Desaturase_Related"/>
</dbReference>
<evidence type="ECO:0000256" key="2">
    <source>
        <dbReference type="ARBA" id="ARBA00022692"/>
    </source>
</evidence>
<organism evidence="8 9">
    <name type="scientific">Vibrio nigripulchritudo SOn1</name>
    <dbReference type="NCBI Taxonomy" id="1238450"/>
    <lineage>
        <taxon>Bacteria</taxon>
        <taxon>Pseudomonadati</taxon>
        <taxon>Pseudomonadota</taxon>
        <taxon>Gammaproteobacteria</taxon>
        <taxon>Vibrionales</taxon>
        <taxon>Vibrionaceae</taxon>
        <taxon>Vibrio</taxon>
    </lineage>
</organism>
<feature type="transmembrane region" description="Helical" evidence="6">
    <location>
        <begin position="92"/>
        <end position="110"/>
    </location>
</feature>
<evidence type="ECO:0000256" key="4">
    <source>
        <dbReference type="ARBA" id="ARBA00023136"/>
    </source>
</evidence>
<dbReference type="GeneID" id="97544956"/>
<evidence type="ECO:0000256" key="3">
    <source>
        <dbReference type="ARBA" id="ARBA00022989"/>
    </source>
</evidence>
<comment type="caution">
    <text evidence="8">The sequence shown here is derived from an EMBL/GenBank/DDBJ whole genome shotgun (WGS) entry which is preliminary data.</text>
</comment>
<dbReference type="AlphaFoldDB" id="A0AAV2VSQ9"/>
<feature type="domain" description="Fatty acid hydroxylase" evidence="7">
    <location>
        <begin position="187"/>
        <end position="316"/>
    </location>
</feature>
<proteinExistence type="predicted"/>
<dbReference type="PANTHER" id="PTHR11863">
    <property type="entry name" value="STEROL DESATURASE"/>
    <property type="match status" value="1"/>
</dbReference>
<evidence type="ECO:0000256" key="5">
    <source>
        <dbReference type="SAM" id="MobiDB-lite"/>
    </source>
</evidence>